<dbReference type="InterPro" id="IPR027482">
    <property type="entry name" value="Sec1-like_dom2"/>
</dbReference>
<evidence type="ECO:0000313" key="3">
    <source>
        <dbReference type="Proteomes" id="UP000006906"/>
    </source>
</evidence>
<dbReference type="PANTHER" id="PTHR11679">
    <property type="entry name" value="VESICLE PROTEIN SORTING-ASSOCIATED"/>
    <property type="match status" value="1"/>
</dbReference>
<dbReference type="KEGG" id="cre:CHLRE_12g521350v5"/>
<dbReference type="OMA" id="VNDLRAW"/>
<dbReference type="GO" id="GO:0006890">
    <property type="term" value="P:retrograde vesicle-mediated transport, Golgi to endoplasmic reticulum"/>
    <property type="evidence" value="ECO:0000318"/>
    <property type="project" value="GO_Central"/>
</dbReference>
<dbReference type="STRING" id="3055.A8J5W3"/>
<dbReference type="InterPro" id="IPR043127">
    <property type="entry name" value="Sec-1-like_dom3a"/>
</dbReference>
<dbReference type="RefSeq" id="XP_001696916.1">
    <property type="nucleotide sequence ID" value="XM_001696864.2"/>
</dbReference>
<dbReference type="HOGENOM" id="CLU_016216_3_1_1"/>
<dbReference type="SUPFAM" id="SSF56815">
    <property type="entry name" value="Sec1/munc18-like (SM) proteins"/>
    <property type="match status" value="1"/>
</dbReference>
<dbReference type="Gene3D" id="1.25.40.60">
    <property type="match status" value="1"/>
</dbReference>
<dbReference type="Gene3D" id="3.40.50.2060">
    <property type="match status" value="1"/>
</dbReference>
<evidence type="ECO:0000313" key="2">
    <source>
        <dbReference type="EMBL" id="PNW75301.1"/>
    </source>
</evidence>
<protein>
    <submittedName>
        <fullName evidence="2">Uncharacterized protein</fullName>
    </submittedName>
</protein>
<dbReference type="InParanoid" id="A8J5W3"/>
<dbReference type="GO" id="GO:0006886">
    <property type="term" value="P:intracellular protein transport"/>
    <property type="evidence" value="ECO:0000318"/>
    <property type="project" value="GO_Central"/>
</dbReference>
<dbReference type="Gramene" id="PNW75301">
    <property type="protein sequence ID" value="PNW75301"/>
    <property type="gene ID" value="CHLRE_12g521350v5"/>
</dbReference>
<dbReference type="Gene3D" id="3.40.50.1910">
    <property type="match status" value="1"/>
</dbReference>
<dbReference type="GeneID" id="5722573"/>
<dbReference type="InterPro" id="IPR036045">
    <property type="entry name" value="Sec1-like_sf"/>
</dbReference>
<dbReference type="PaxDb" id="3055-EDP00608"/>
<dbReference type="EMBL" id="CM008973">
    <property type="protein sequence ID" value="PNW75301.1"/>
    <property type="molecule type" value="Genomic_DNA"/>
</dbReference>
<dbReference type="Gene3D" id="3.90.830.10">
    <property type="entry name" value="Syntaxin Binding Protein 1, Chain A, domain 2"/>
    <property type="match status" value="1"/>
</dbReference>
<dbReference type="Proteomes" id="UP000006906">
    <property type="component" value="Chromosome 12"/>
</dbReference>
<dbReference type="InterPro" id="IPR043154">
    <property type="entry name" value="Sec-1-like_dom1"/>
</dbReference>
<dbReference type="GO" id="GO:0000139">
    <property type="term" value="C:Golgi membrane"/>
    <property type="evidence" value="ECO:0000318"/>
    <property type="project" value="GO_Central"/>
</dbReference>
<proteinExistence type="inferred from homology"/>
<dbReference type="AlphaFoldDB" id="A8J5W3"/>
<dbReference type="Pfam" id="PF00995">
    <property type="entry name" value="Sec1"/>
    <property type="match status" value="1"/>
</dbReference>
<dbReference type="eggNOG" id="KOG1301">
    <property type="taxonomic scope" value="Eukaryota"/>
</dbReference>
<dbReference type="PIRSF" id="PIRSF005715">
    <property type="entry name" value="VPS45_Sec1"/>
    <property type="match status" value="1"/>
</dbReference>
<reference evidence="2 3" key="1">
    <citation type="journal article" date="2007" name="Science">
        <title>The Chlamydomonas genome reveals the evolution of key animal and plant functions.</title>
        <authorList>
            <person name="Merchant S.S."/>
            <person name="Prochnik S.E."/>
            <person name="Vallon O."/>
            <person name="Harris E.H."/>
            <person name="Karpowicz S.J."/>
            <person name="Witman G.B."/>
            <person name="Terry A."/>
            <person name="Salamov A."/>
            <person name="Fritz-Laylin L.K."/>
            <person name="Marechal-Drouard L."/>
            <person name="Marshall W.F."/>
            <person name="Qu L.H."/>
            <person name="Nelson D.R."/>
            <person name="Sanderfoot A.A."/>
            <person name="Spalding M.H."/>
            <person name="Kapitonov V.V."/>
            <person name="Ren Q."/>
            <person name="Ferris P."/>
            <person name="Lindquist E."/>
            <person name="Shapiro H."/>
            <person name="Lucas S.M."/>
            <person name="Grimwood J."/>
            <person name="Schmutz J."/>
            <person name="Cardol P."/>
            <person name="Cerutti H."/>
            <person name="Chanfreau G."/>
            <person name="Chen C.L."/>
            <person name="Cognat V."/>
            <person name="Croft M.T."/>
            <person name="Dent R."/>
            <person name="Dutcher S."/>
            <person name="Fernandez E."/>
            <person name="Fukuzawa H."/>
            <person name="Gonzalez-Ballester D."/>
            <person name="Gonzalez-Halphen D."/>
            <person name="Hallmann A."/>
            <person name="Hanikenne M."/>
            <person name="Hippler M."/>
            <person name="Inwood W."/>
            <person name="Jabbari K."/>
            <person name="Kalanon M."/>
            <person name="Kuras R."/>
            <person name="Lefebvre P.A."/>
            <person name="Lemaire S.D."/>
            <person name="Lobanov A.V."/>
            <person name="Lohr M."/>
            <person name="Manuell A."/>
            <person name="Meier I."/>
            <person name="Mets L."/>
            <person name="Mittag M."/>
            <person name="Mittelmeier T."/>
            <person name="Moroney J.V."/>
            <person name="Moseley J."/>
            <person name="Napoli C."/>
            <person name="Nedelcu A.M."/>
            <person name="Niyogi K."/>
            <person name="Novoselov S.V."/>
            <person name="Paulsen I.T."/>
            <person name="Pazour G."/>
            <person name="Purton S."/>
            <person name="Ral J.P."/>
            <person name="Riano-Pachon D.M."/>
            <person name="Riekhof W."/>
            <person name="Rymarquis L."/>
            <person name="Schroda M."/>
            <person name="Stern D."/>
            <person name="Umen J."/>
            <person name="Willows R."/>
            <person name="Wilson N."/>
            <person name="Zimmer S.L."/>
            <person name="Allmer J."/>
            <person name="Balk J."/>
            <person name="Bisova K."/>
            <person name="Chen C.J."/>
            <person name="Elias M."/>
            <person name="Gendler K."/>
            <person name="Hauser C."/>
            <person name="Lamb M.R."/>
            <person name="Ledford H."/>
            <person name="Long J.C."/>
            <person name="Minagawa J."/>
            <person name="Page M.D."/>
            <person name="Pan J."/>
            <person name="Pootakham W."/>
            <person name="Roje S."/>
            <person name="Rose A."/>
            <person name="Stahlberg E."/>
            <person name="Terauchi A.M."/>
            <person name="Yang P."/>
            <person name="Ball S."/>
            <person name="Bowler C."/>
            <person name="Dieckmann C.L."/>
            <person name="Gladyshev V.N."/>
            <person name="Green P."/>
            <person name="Jorgensen R."/>
            <person name="Mayfield S."/>
            <person name="Mueller-Roeber B."/>
            <person name="Rajamani S."/>
            <person name="Sayre R.T."/>
            <person name="Brokstein P."/>
            <person name="Dubchak I."/>
            <person name="Goodstein D."/>
            <person name="Hornick L."/>
            <person name="Huang Y.W."/>
            <person name="Jhaveri J."/>
            <person name="Luo Y."/>
            <person name="Martinez D."/>
            <person name="Ngau W.C."/>
            <person name="Otillar B."/>
            <person name="Poliakov A."/>
            <person name="Porter A."/>
            <person name="Szajkowski L."/>
            <person name="Werner G."/>
            <person name="Zhou K."/>
            <person name="Grigoriev I.V."/>
            <person name="Rokhsar D.S."/>
            <person name="Grossman A.R."/>
        </authorList>
    </citation>
    <scope>NUCLEOTIDE SEQUENCE [LARGE SCALE GENOMIC DNA]</scope>
    <source>
        <strain evidence="3">CC-503</strain>
    </source>
</reference>
<accession>A8J5W3</accession>
<dbReference type="FunCoup" id="A8J5W3">
    <property type="interactions" value="2266"/>
</dbReference>
<keyword evidence="3" id="KW-1185">Reference proteome</keyword>
<dbReference type="OrthoDB" id="10251230at2759"/>
<evidence type="ECO:0000256" key="1">
    <source>
        <dbReference type="ARBA" id="ARBA00009884"/>
    </source>
</evidence>
<dbReference type="GO" id="GO:0019905">
    <property type="term" value="F:syntaxin binding"/>
    <property type="evidence" value="ECO:0000318"/>
    <property type="project" value="GO_Central"/>
</dbReference>
<comment type="similarity">
    <text evidence="1">Belongs to the STXBP/unc-18/SEC1 family.</text>
</comment>
<organism evidence="2 3">
    <name type="scientific">Chlamydomonas reinhardtii</name>
    <name type="common">Chlamydomonas smithii</name>
    <dbReference type="NCBI Taxonomy" id="3055"/>
    <lineage>
        <taxon>Eukaryota</taxon>
        <taxon>Viridiplantae</taxon>
        <taxon>Chlorophyta</taxon>
        <taxon>core chlorophytes</taxon>
        <taxon>Chlorophyceae</taxon>
        <taxon>CS clade</taxon>
        <taxon>Chlamydomonadales</taxon>
        <taxon>Chlamydomonadaceae</taxon>
        <taxon>Chlamydomonas</taxon>
    </lineage>
</organism>
<gene>
    <name evidence="2" type="ORF">CHLRE_12g521350v5</name>
</gene>
<sequence>MLNVRQKQSEVILKALNFNGAPGKETTAESYKVLVLDKFTKDVIAPLLRLNDLRKHGVTLHLMLEADRQPIPDVPAVYLVTPSPANVERIAADAGANLYDSMYLNFTVPIPGKLVEQLAAGVVKAGALLRVSKLYDLYTSFIALEPSLFSLGQPETYIELNDPQARDYQIEATVSNIVDGLFSVCVTLGVVPIIRCPRGGAAEHIASALDAKLRDALKSRTNLFSEGVLGLSASLSRPLLCLFDRNFDLSAAVQHSWTYKPLVQDVLGLKLNRISLQSEAAGPGPAGMMAGGGGAASKKHYDVDEKDFFWEACGAHAFPKVAEEVETQLQRYRAAVDEINKKTAAHAGQEGAFDPDDLLRRNTQNLMQAVSSLPELQEQKKVLDKHTNIATSLLGAIKMRALDQYYNTAEDLLTGKADLAAVLKLLQSGKGAPMDKLRLALIYILAQDGLPSEQELSELEQVMRTGGADVTALQYVRTLKRNNLTGSGKGGAEAMGHHSGGTMPSQNNLLDWADKTFGSGLSQVAKGVKTLLSGARQAPLAACVEVLMEGRVGTPEFDSFAVFDPKLPPGRANLERAKGPFREGIVFMIGGGNYAERETLLNWSQRCTPPRQVLYGATELLSGEEFVQQLSELGRRSGGR</sequence>
<dbReference type="GO" id="GO:0006888">
    <property type="term" value="P:endoplasmic reticulum to Golgi vesicle-mediated transport"/>
    <property type="evidence" value="ECO:0000318"/>
    <property type="project" value="GO_Central"/>
</dbReference>
<dbReference type="InterPro" id="IPR001619">
    <property type="entry name" value="Sec1-like"/>
</dbReference>
<name>A8J5W3_CHLRE</name>